<organism evidence="1 2">
    <name type="scientific">Quercus suber</name>
    <name type="common">Cork oak</name>
    <dbReference type="NCBI Taxonomy" id="58331"/>
    <lineage>
        <taxon>Eukaryota</taxon>
        <taxon>Viridiplantae</taxon>
        <taxon>Streptophyta</taxon>
        <taxon>Embryophyta</taxon>
        <taxon>Tracheophyta</taxon>
        <taxon>Spermatophyta</taxon>
        <taxon>Magnoliopsida</taxon>
        <taxon>eudicotyledons</taxon>
        <taxon>Gunneridae</taxon>
        <taxon>Pentapetalae</taxon>
        <taxon>rosids</taxon>
        <taxon>fabids</taxon>
        <taxon>Fagales</taxon>
        <taxon>Fagaceae</taxon>
        <taxon>Quercus</taxon>
    </lineage>
</organism>
<comment type="caution">
    <text evidence="1">The sequence shown here is derived from an EMBL/GenBank/DDBJ whole genome shotgun (WGS) entry which is preliminary data.</text>
</comment>
<evidence type="ECO:0000313" key="1">
    <source>
        <dbReference type="EMBL" id="KAK7824168.1"/>
    </source>
</evidence>
<sequence length="209" mass="23570">MPIASKCEVWWSVEKSLLPTLKFIFDLSRSKGDMAALFYLRTNSAEREDYLLSTECISGGSYGDTYVNTNRCIARGLGPFWLNLITKGVPHLKQSSPLLMFPPNLLVFDSVCWYQGKHQKLMPIASKCEVWWSVEKSLLPTLKFIFDLSRSKGDMAALFYLRTNSAEREDYLLSTECISGGSYGDTYVNTNRCIARGVIILSSSWDLSG</sequence>
<gene>
    <name evidence="1" type="ORF">CFP56_034650</name>
</gene>
<reference evidence="1 2" key="1">
    <citation type="journal article" date="2018" name="Sci. Data">
        <title>The draft genome sequence of cork oak.</title>
        <authorList>
            <person name="Ramos A.M."/>
            <person name="Usie A."/>
            <person name="Barbosa P."/>
            <person name="Barros P.M."/>
            <person name="Capote T."/>
            <person name="Chaves I."/>
            <person name="Simoes F."/>
            <person name="Abreu I."/>
            <person name="Carrasquinho I."/>
            <person name="Faro C."/>
            <person name="Guimaraes J.B."/>
            <person name="Mendonca D."/>
            <person name="Nobrega F."/>
            <person name="Rodrigues L."/>
            <person name="Saibo N.J.M."/>
            <person name="Varela M.C."/>
            <person name="Egas C."/>
            <person name="Matos J."/>
            <person name="Miguel C.M."/>
            <person name="Oliveira M.M."/>
            <person name="Ricardo C.P."/>
            <person name="Goncalves S."/>
        </authorList>
    </citation>
    <scope>NUCLEOTIDE SEQUENCE [LARGE SCALE GENOMIC DNA]</scope>
    <source>
        <strain evidence="2">cv. HL8</strain>
    </source>
</reference>
<proteinExistence type="predicted"/>
<protein>
    <submittedName>
        <fullName evidence="1">Uncharacterized protein</fullName>
    </submittedName>
</protein>
<keyword evidence="2" id="KW-1185">Reference proteome</keyword>
<dbReference type="Proteomes" id="UP000237347">
    <property type="component" value="Unassembled WGS sequence"/>
</dbReference>
<accession>A0AAW0JBZ6</accession>
<dbReference type="AlphaFoldDB" id="A0AAW0JBZ6"/>
<dbReference type="EMBL" id="PKMF04000610">
    <property type="protein sequence ID" value="KAK7824168.1"/>
    <property type="molecule type" value="Genomic_DNA"/>
</dbReference>
<name>A0AAW0JBZ6_QUESU</name>
<evidence type="ECO:0000313" key="2">
    <source>
        <dbReference type="Proteomes" id="UP000237347"/>
    </source>
</evidence>